<proteinExistence type="predicted"/>
<dbReference type="AlphaFoldDB" id="A0A232EZG5"/>
<evidence type="ECO:0000313" key="3">
    <source>
        <dbReference type="Proteomes" id="UP000215335"/>
    </source>
</evidence>
<organism evidence="2 3">
    <name type="scientific">Trichomalopsis sarcophagae</name>
    <dbReference type="NCBI Taxonomy" id="543379"/>
    <lineage>
        <taxon>Eukaryota</taxon>
        <taxon>Metazoa</taxon>
        <taxon>Ecdysozoa</taxon>
        <taxon>Arthropoda</taxon>
        <taxon>Hexapoda</taxon>
        <taxon>Insecta</taxon>
        <taxon>Pterygota</taxon>
        <taxon>Neoptera</taxon>
        <taxon>Endopterygota</taxon>
        <taxon>Hymenoptera</taxon>
        <taxon>Apocrita</taxon>
        <taxon>Proctotrupomorpha</taxon>
        <taxon>Chalcidoidea</taxon>
        <taxon>Pteromalidae</taxon>
        <taxon>Pteromalinae</taxon>
        <taxon>Trichomalopsis</taxon>
    </lineage>
</organism>
<sequence>MCDECIYSFVIRRASTLSSEIDVTRTIAIKGSNFSNADPPRERKNHRVPSSSGRSLEVIIDVEPFNGRRLGRGVVRERKNGPAVYEPRRIKSTYVTRIPAA</sequence>
<evidence type="ECO:0000256" key="1">
    <source>
        <dbReference type="SAM" id="MobiDB-lite"/>
    </source>
</evidence>
<keyword evidence="3" id="KW-1185">Reference proteome</keyword>
<protein>
    <submittedName>
        <fullName evidence="2">Uncharacterized protein</fullName>
    </submittedName>
</protein>
<name>A0A232EZG5_9HYME</name>
<dbReference type="EMBL" id="NNAY01001482">
    <property type="protein sequence ID" value="OXU23814.1"/>
    <property type="molecule type" value="Genomic_DNA"/>
</dbReference>
<accession>A0A232EZG5</accession>
<reference evidence="2 3" key="1">
    <citation type="journal article" date="2017" name="Curr. Biol.">
        <title>The Evolution of Venom by Co-option of Single-Copy Genes.</title>
        <authorList>
            <person name="Martinson E.O."/>
            <person name="Mrinalini"/>
            <person name="Kelkar Y.D."/>
            <person name="Chang C.H."/>
            <person name="Werren J.H."/>
        </authorList>
    </citation>
    <scope>NUCLEOTIDE SEQUENCE [LARGE SCALE GENOMIC DNA]</scope>
    <source>
        <strain evidence="2 3">Alberta</strain>
        <tissue evidence="2">Whole body</tissue>
    </source>
</reference>
<comment type="caution">
    <text evidence="2">The sequence shown here is derived from an EMBL/GenBank/DDBJ whole genome shotgun (WGS) entry which is preliminary data.</text>
</comment>
<feature type="region of interest" description="Disordered" evidence="1">
    <location>
        <begin position="32"/>
        <end position="53"/>
    </location>
</feature>
<gene>
    <name evidence="2" type="ORF">TSAR_000059</name>
</gene>
<evidence type="ECO:0000313" key="2">
    <source>
        <dbReference type="EMBL" id="OXU23814.1"/>
    </source>
</evidence>
<dbReference type="Proteomes" id="UP000215335">
    <property type="component" value="Unassembled WGS sequence"/>
</dbReference>